<dbReference type="EMBL" id="JBGBPQ010000003">
    <property type="protein sequence ID" value="KAL1526924.1"/>
    <property type="molecule type" value="Genomic_DNA"/>
</dbReference>
<accession>A0AB34JYX6</accession>
<organism evidence="1 2">
    <name type="scientific">Prymnesium parvum</name>
    <name type="common">Toxic golden alga</name>
    <dbReference type="NCBI Taxonomy" id="97485"/>
    <lineage>
        <taxon>Eukaryota</taxon>
        <taxon>Haptista</taxon>
        <taxon>Haptophyta</taxon>
        <taxon>Prymnesiophyceae</taxon>
        <taxon>Prymnesiales</taxon>
        <taxon>Prymnesiaceae</taxon>
        <taxon>Prymnesium</taxon>
    </lineage>
</organism>
<proteinExistence type="predicted"/>
<protein>
    <recommendedName>
        <fullName evidence="3">Fatty acid hydroxylase domain-containing protein</fullName>
    </recommendedName>
</protein>
<evidence type="ECO:0000313" key="1">
    <source>
        <dbReference type="EMBL" id="KAL1526924.1"/>
    </source>
</evidence>
<evidence type="ECO:0008006" key="3">
    <source>
        <dbReference type="Google" id="ProtNLM"/>
    </source>
</evidence>
<sequence length="468" mass="53092">MISYHRPISVVSNGFHSRLSYLLPPSRLPLPSGTMMGWFDYNEPSAKSLKKWHHDYNEPSAERQVLLNTLVIALVLAQCKAVLPADVFLINCIVLAARVGVTCGRMALNAKLSPRAVAHTLTDSVRYLALGLPTVAFDFCRYGVLVWYHEGSKNQKIATAKLALFGLLAANTCLLPASSRAQFLAFEEGAPLVVAMGWFKSACDFTGHCVVYVHCVMAVVSFAFNLKHIDVVRTFFANTMWKHKVSTLHFSILESVVLGCNSNMLRVTLGLVANSLHFSPRMLDISPLPAIFLFVNLIMNTVTQFTYESIDNYAAGCFYTHYDMWHTEFHKDRMRYFLYHAQHHFTLPVMGISNAGDGELLFAELLHPATHTLKRPIDQFFMHVVPYPEHNYFPNHFSKKTFNTEYMHMEHHFGRVQPLQLTMYSDYSTDYERKNNAGLWEQLHLAAEKATGTKDFDATAEAKTSKRY</sequence>
<name>A0AB34JYX6_PRYPA</name>
<gene>
    <name evidence="1" type="ORF">AB1Y20_015615</name>
</gene>
<reference evidence="1 2" key="1">
    <citation type="journal article" date="2024" name="Science">
        <title>Giant polyketide synthase enzymes in the biosynthesis of giant marine polyether toxins.</title>
        <authorList>
            <person name="Fallon T.R."/>
            <person name="Shende V.V."/>
            <person name="Wierzbicki I.H."/>
            <person name="Pendleton A.L."/>
            <person name="Watervoot N.F."/>
            <person name="Auber R.P."/>
            <person name="Gonzalez D.J."/>
            <person name="Wisecaver J.H."/>
            <person name="Moore B.S."/>
        </authorList>
    </citation>
    <scope>NUCLEOTIDE SEQUENCE [LARGE SCALE GENOMIC DNA]</scope>
    <source>
        <strain evidence="1 2">12B1</strain>
    </source>
</reference>
<evidence type="ECO:0000313" key="2">
    <source>
        <dbReference type="Proteomes" id="UP001515480"/>
    </source>
</evidence>
<dbReference type="Proteomes" id="UP001515480">
    <property type="component" value="Unassembled WGS sequence"/>
</dbReference>
<comment type="caution">
    <text evidence="1">The sequence shown here is derived from an EMBL/GenBank/DDBJ whole genome shotgun (WGS) entry which is preliminary data.</text>
</comment>
<dbReference type="AlphaFoldDB" id="A0AB34JYX6"/>
<keyword evidence="2" id="KW-1185">Reference proteome</keyword>